<comment type="caution">
    <text evidence="4">The sequence shown here is derived from an EMBL/GenBank/DDBJ whole genome shotgun (WGS) entry which is preliminary data.</text>
</comment>
<accession>A0ABR2KKP8</accession>
<evidence type="ECO:0000313" key="3">
    <source>
        <dbReference type="EMBL" id="KAK8834956.1"/>
    </source>
</evidence>
<dbReference type="Pfam" id="PF01650">
    <property type="entry name" value="Peptidase_C13"/>
    <property type="match status" value="1"/>
</dbReference>
<protein>
    <recommendedName>
        <fullName evidence="6">Legumain</fullName>
    </recommendedName>
</protein>
<evidence type="ECO:0000313" key="5">
    <source>
        <dbReference type="Proteomes" id="UP001470230"/>
    </source>
</evidence>
<dbReference type="EMBL" id="JAPFFF010000260">
    <property type="protein sequence ID" value="KAK8834956.1"/>
    <property type="molecule type" value="Genomic_DNA"/>
</dbReference>
<evidence type="ECO:0000256" key="2">
    <source>
        <dbReference type="SAM" id="SignalP"/>
    </source>
</evidence>
<dbReference type="PANTHER" id="PTHR12000:SF42">
    <property type="entry name" value="LEGUMAIN"/>
    <property type="match status" value="1"/>
</dbReference>
<dbReference type="PIRSF" id="PIRSF019663">
    <property type="entry name" value="Legumain"/>
    <property type="match status" value="1"/>
</dbReference>
<evidence type="ECO:0000313" key="4">
    <source>
        <dbReference type="EMBL" id="KAK8891523.1"/>
    </source>
</evidence>
<evidence type="ECO:0008006" key="6">
    <source>
        <dbReference type="Google" id="ProtNLM"/>
    </source>
</evidence>
<dbReference type="EMBL" id="JAPFFF010000004">
    <property type="protein sequence ID" value="KAK8891523.1"/>
    <property type="molecule type" value="Genomic_DNA"/>
</dbReference>
<feature type="signal peptide" evidence="2">
    <location>
        <begin position="1"/>
        <end position="16"/>
    </location>
</feature>
<dbReference type="PRINTS" id="PR00776">
    <property type="entry name" value="HEMOGLOBNASE"/>
</dbReference>
<dbReference type="Gene3D" id="3.40.50.1460">
    <property type="match status" value="1"/>
</dbReference>
<evidence type="ECO:0000256" key="1">
    <source>
        <dbReference type="ARBA" id="ARBA00009941"/>
    </source>
</evidence>
<keyword evidence="5" id="KW-1185">Reference proteome</keyword>
<comment type="similarity">
    <text evidence="1">Belongs to the peptidase C13 family.</text>
</comment>
<dbReference type="PANTHER" id="PTHR12000">
    <property type="entry name" value="HEMOGLOBINASE FAMILY MEMBER"/>
    <property type="match status" value="1"/>
</dbReference>
<dbReference type="InterPro" id="IPR001096">
    <property type="entry name" value="Peptidase_C13"/>
</dbReference>
<dbReference type="Proteomes" id="UP001470230">
    <property type="component" value="Unassembled WGS sequence"/>
</dbReference>
<sequence>MMFLFLLTLAKSKNLALIFAGSNEWNNYRHQADAWAIYQELIKRQFDKNNIRLVCYDDIAYHPQNNFQGKIFHDLDHKTNIYGGSELINYKNKITKSTFKEALFDLNGNEDDNLFIYYVDHGAVGFISVPDSEEGHLTAPYIADVMIELHQKKSYRNCIFFMLACLSGSVGEYVEEKLIKSNIKNTAIITSAGNNESSMGSYYDPWNDITISSQFSISFIDKIREDPDCTISNLFDSLVLNTKYSTPVYYGDENLKLMKISDFIGTSTSVEKKYILRPNPITDELFEQLHYEKSINKAKDLNERKIIKSEHEKEMNKTNNLINTLNKIALKLNSATKTKKITNQENEFKVTDDYFEILEHFSKSYGIIETKDHKKFSAYLLKLSKLASKEKVIESIDEILKNK</sequence>
<proteinExistence type="inferred from homology"/>
<feature type="chain" id="PRO_5045031642" description="Legumain" evidence="2">
    <location>
        <begin position="17"/>
        <end position="403"/>
    </location>
</feature>
<organism evidence="4 5">
    <name type="scientific">Tritrichomonas musculus</name>
    <dbReference type="NCBI Taxonomy" id="1915356"/>
    <lineage>
        <taxon>Eukaryota</taxon>
        <taxon>Metamonada</taxon>
        <taxon>Parabasalia</taxon>
        <taxon>Tritrichomonadida</taxon>
        <taxon>Tritrichomonadidae</taxon>
        <taxon>Tritrichomonas</taxon>
    </lineage>
</organism>
<name>A0ABR2KKP8_9EUKA</name>
<keyword evidence="2" id="KW-0732">Signal</keyword>
<gene>
    <name evidence="3" type="ORF">M9Y10_020009</name>
    <name evidence="4" type="ORF">M9Y10_028735</name>
</gene>
<reference evidence="4 5" key="1">
    <citation type="submission" date="2024-04" db="EMBL/GenBank/DDBJ databases">
        <title>Tritrichomonas musculus Genome.</title>
        <authorList>
            <person name="Alves-Ferreira E."/>
            <person name="Grigg M."/>
            <person name="Lorenzi H."/>
            <person name="Galac M."/>
        </authorList>
    </citation>
    <scope>NUCLEOTIDE SEQUENCE [LARGE SCALE GENOMIC DNA]</scope>
    <source>
        <strain evidence="4 5">EAF2021</strain>
    </source>
</reference>